<name>A0ABR0AE96_9CRUS</name>
<accession>A0ABR0AE96</accession>
<keyword evidence="2" id="KW-0472">Membrane</keyword>
<keyword evidence="4" id="KW-1185">Reference proteome</keyword>
<sequence>MYNINSHAISASPRLPTLQFQCLQRPPTLSFVIFLALALIFLPFRNWQPQETDNSESTTNNRVEENGFPLAKETRKPFKVVSKPSEKCKPPQNSEGTARTDNTMLPSARLQQHMSCC</sequence>
<feature type="transmembrane region" description="Helical" evidence="2">
    <location>
        <begin position="28"/>
        <end position="44"/>
    </location>
</feature>
<dbReference type="EMBL" id="JAOYFB010000037">
    <property type="protein sequence ID" value="KAK4023447.1"/>
    <property type="molecule type" value="Genomic_DNA"/>
</dbReference>
<evidence type="ECO:0000256" key="2">
    <source>
        <dbReference type="SAM" id="Phobius"/>
    </source>
</evidence>
<reference evidence="3 4" key="1">
    <citation type="journal article" date="2023" name="Nucleic Acids Res.">
        <title>The hologenome of Daphnia magna reveals possible DNA methylation and microbiome-mediated evolution of the host genome.</title>
        <authorList>
            <person name="Chaturvedi A."/>
            <person name="Li X."/>
            <person name="Dhandapani V."/>
            <person name="Marshall H."/>
            <person name="Kissane S."/>
            <person name="Cuenca-Cambronero M."/>
            <person name="Asole G."/>
            <person name="Calvet F."/>
            <person name="Ruiz-Romero M."/>
            <person name="Marangio P."/>
            <person name="Guigo R."/>
            <person name="Rago D."/>
            <person name="Mirbahai L."/>
            <person name="Eastwood N."/>
            <person name="Colbourne J.K."/>
            <person name="Zhou J."/>
            <person name="Mallon E."/>
            <person name="Orsini L."/>
        </authorList>
    </citation>
    <scope>NUCLEOTIDE SEQUENCE [LARGE SCALE GENOMIC DNA]</scope>
    <source>
        <strain evidence="3">LRV0_1</strain>
    </source>
</reference>
<keyword evidence="2" id="KW-1133">Transmembrane helix</keyword>
<organism evidence="3 4">
    <name type="scientific">Daphnia magna</name>
    <dbReference type="NCBI Taxonomy" id="35525"/>
    <lineage>
        <taxon>Eukaryota</taxon>
        <taxon>Metazoa</taxon>
        <taxon>Ecdysozoa</taxon>
        <taxon>Arthropoda</taxon>
        <taxon>Crustacea</taxon>
        <taxon>Branchiopoda</taxon>
        <taxon>Diplostraca</taxon>
        <taxon>Cladocera</taxon>
        <taxon>Anomopoda</taxon>
        <taxon>Daphniidae</taxon>
        <taxon>Daphnia</taxon>
    </lineage>
</organism>
<feature type="compositionally biased region" description="Polar residues" evidence="1">
    <location>
        <begin position="91"/>
        <end position="117"/>
    </location>
</feature>
<evidence type="ECO:0000256" key="1">
    <source>
        <dbReference type="SAM" id="MobiDB-lite"/>
    </source>
</evidence>
<evidence type="ECO:0000313" key="3">
    <source>
        <dbReference type="EMBL" id="KAK4023447.1"/>
    </source>
</evidence>
<evidence type="ECO:0000313" key="4">
    <source>
        <dbReference type="Proteomes" id="UP001234178"/>
    </source>
</evidence>
<dbReference type="Proteomes" id="UP001234178">
    <property type="component" value="Unassembled WGS sequence"/>
</dbReference>
<protein>
    <submittedName>
        <fullName evidence="3">Uncharacterized protein</fullName>
    </submittedName>
</protein>
<keyword evidence="2" id="KW-0812">Transmembrane</keyword>
<proteinExistence type="predicted"/>
<feature type="compositionally biased region" description="Polar residues" evidence="1">
    <location>
        <begin position="50"/>
        <end position="61"/>
    </location>
</feature>
<feature type="region of interest" description="Disordered" evidence="1">
    <location>
        <begin position="50"/>
        <end position="117"/>
    </location>
</feature>
<comment type="caution">
    <text evidence="3">The sequence shown here is derived from an EMBL/GenBank/DDBJ whole genome shotgun (WGS) entry which is preliminary data.</text>
</comment>
<gene>
    <name evidence="3" type="ORF">OUZ56_008857</name>
</gene>